<reference evidence="6 7" key="1">
    <citation type="journal article" date="2015" name="Genome Biol.">
        <title>Comparative genomics of Steinernema reveals deeply conserved gene regulatory networks.</title>
        <authorList>
            <person name="Dillman A.R."/>
            <person name="Macchietto M."/>
            <person name="Porter C.F."/>
            <person name="Rogers A."/>
            <person name="Williams B."/>
            <person name="Antoshechkin I."/>
            <person name="Lee M.M."/>
            <person name="Goodwin Z."/>
            <person name="Lu X."/>
            <person name="Lewis E.E."/>
            <person name="Goodrich-Blair H."/>
            <person name="Stock S.P."/>
            <person name="Adams B.J."/>
            <person name="Sternberg P.W."/>
            <person name="Mortazavi A."/>
        </authorList>
    </citation>
    <scope>NUCLEOTIDE SEQUENCE [LARGE SCALE GENOMIC DNA]</scope>
    <source>
        <strain evidence="6 7">ALL</strain>
    </source>
</reference>
<dbReference type="GO" id="GO:0008234">
    <property type="term" value="F:cysteine-type peptidase activity"/>
    <property type="evidence" value="ECO:0007669"/>
    <property type="project" value="InterPro"/>
</dbReference>
<feature type="compositionally biased region" description="Low complexity" evidence="4">
    <location>
        <begin position="891"/>
        <end position="905"/>
    </location>
</feature>
<feature type="region of interest" description="Disordered" evidence="4">
    <location>
        <begin position="1"/>
        <end position="60"/>
    </location>
</feature>
<evidence type="ECO:0000313" key="7">
    <source>
        <dbReference type="Proteomes" id="UP000298663"/>
    </source>
</evidence>
<dbReference type="InterPro" id="IPR003653">
    <property type="entry name" value="Peptidase_C48_C"/>
</dbReference>
<evidence type="ECO:0000256" key="2">
    <source>
        <dbReference type="ARBA" id="ARBA00022670"/>
    </source>
</evidence>
<dbReference type="PANTHER" id="PTHR45786:SF74">
    <property type="entry name" value="ATP-DEPENDENT DNA HELICASE"/>
    <property type="match status" value="1"/>
</dbReference>
<comment type="caution">
    <text evidence="6">The sequence shown here is derived from an EMBL/GenBank/DDBJ whole genome shotgun (WGS) entry which is preliminary data.</text>
</comment>
<dbReference type="SUPFAM" id="SSF54001">
    <property type="entry name" value="Cysteine proteinases"/>
    <property type="match status" value="1"/>
</dbReference>
<feature type="compositionally biased region" description="Low complexity" evidence="4">
    <location>
        <begin position="16"/>
        <end position="26"/>
    </location>
</feature>
<dbReference type="OrthoDB" id="1435368at2759"/>
<gene>
    <name evidence="6" type="ORF">L596_030057</name>
</gene>
<feature type="domain" description="Ubiquitin-like protease family profile" evidence="5">
    <location>
        <begin position="1007"/>
        <end position="1192"/>
    </location>
</feature>
<feature type="compositionally biased region" description="Low complexity" evidence="4">
    <location>
        <begin position="830"/>
        <end position="848"/>
    </location>
</feature>
<feature type="region of interest" description="Disordered" evidence="4">
    <location>
        <begin position="1579"/>
        <end position="1603"/>
    </location>
</feature>
<keyword evidence="2" id="KW-0645">Protease</keyword>
<feature type="compositionally biased region" description="Basic and acidic residues" evidence="4">
    <location>
        <begin position="816"/>
        <end position="829"/>
    </location>
</feature>
<dbReference type="Pfam" id="PF14214">
    <property type="entry name" value="Helitron_like_N"/>
    <property type="match status" value="1"/>
</dbReference>
<comment type="similarity">
    <text evidence="1">Belongs to the peptidase C48 family.</text>
</comment>
<feature type="region of interest" description="Disordered" evidence="4">
    <location>
        <begin position="768"/>
        <end position="916"/>
    </location>
</feature>
<keyword evidence="3" id="KW-0378">Hydrolase</keyword>
<organism evidence="6 7">
    <name type="scientific">Steinernema carpocapsae</name>
    <name type="common">Entomopathogenic nematode</name>
    <dbReference type="NCBI Taxonomy" id="34508"/>
    <lineage>
        <taxon>Eukaryota</taxon>
        <taxon>Metazoa</taxon>
        <taxon>Ecdysozoa</taxon>
        <taxon>Nematoda</taxon>
        <taxon>Chromadorea</taxon>
        <taxon>Rhabditida</taxon>
        <taxon>Tylenchina</taxon>
        <taxon>Panagrolaimomorpha</taxon>
        <taxon>Strongyloidoidea</taxon>
        <taxon>Steinernematidae</taxon>
        <taxon>Steinernema</taxon>
    </lineage>
</organism>
<reference evidence="6 7" key="2">
    <citation type="journal article" date="2019" name="G3 (Bethesda)">
        <title>Hybrid Assembly of the Genome of the Entomopathogenic Nematode Steinernema carpocapsae Identifies the X-Chromosome.</title>
        <authorList>
            <person name="Serra L."/>
            <person name="Macchietto M."/>
            <person name="Macias-Munoz A."/>
            <person name="McGill C.J."/>
            <person name="Rodriguez I.M."/>
            <person name="Rodriguez B."/>
            <person name="Murad R."/>
            <person name="Mortazavi A."/>
        </authorList>
    </citation>
    <scope>NUCLEOTIDE SEQUENCE [LARGE SCALE GENOMIC DNA]</scope>
    <source>
        <strain evidence="6 7">ALL</strain>
    </source>
</reference>
<feature type="region of interest" description="Disordered" evidence="4">
    <location>
        <begin position="75"/>
        <end position="104"/>
    </location>
</feature>
<dbReference type="STRING" id="34508.A0A4U5LRL8"/>
<dbReference type="Pfam" id="PF02902">
    <property type="entry name" value="Peptidase_C48"/>
    <property type="match status" value="1"/>
</dbReference>
<dbReference type="EMBL" id="AZBU02000013">
    <property type="protein sequence ID" value="TKR58641.1"/>
    <property type="molecule type" value="Genomic_DNA"/>
</dbReference>
<feature type="compositionally biased region" description="Basic residues" evidence="4">
    <location>
        <begin position="793"/>
        <end position="815"/>
    </location>
</feature>
<evidence type="ECO:0000256" key="3">
    <source>
        <dbReference type="ARBA" id="ARBA00022801"/>
    </source>
</evidence>
<feature type="region of interest" description="Disordered" evidence="4">
    <location>
        <begin position="463"/>
        <end position="488"/>
    </location>
</feature>
<evidence type="ECO:0000313" key="6">
    <source>
        <dbReference type="EMBL" id="TKR58641.1"/>
    </source>
</evidence>
<dbReference type="PROSITE" id="PS50600">
    <property type="entry name" value="ULP_PROTEASE"/>
    <property type="match status" value="1"/>
</dbReference>
<evidence type="ECO:0000256" key="1">
    <source>
        <dbReference type="ARBA" id="ARBA00005234"/>
    </source>
</evidence>
<dbReference type="Gene3D" id="3.40.395.10">
    <property type="entry name" value="Adenoviral Proteinase, Chain A"/>
    <property type="match status" value="1"/>
</dbReference>
<sequence>MEIAAGCTDHARRECSSSPLRLQSSSGRTVRQRFRADPSSARPDCPADRRSPNRRRNSGGDALDFIAFRLGMPDKARALPRGSSRGINKRQSQHRMANGDKLNSQRREYYEANREELNSQRRESARRHRILTGNLRTGRCADRTHPGFGCASRDHARPTTWRRISMWATSPIDAPTARLSCWNRKPTQVFCKRFQPGNYVVCCRNWVMLRQGKSRPREDFDKLQDLPLMWQTLLEGSHPQSATFLEYEKALNSNFAFGSVSTTSAEPSKAPGIVKLNGELNYHMSDLLPPTDNEMPAFAQVYALDSHKALERRAKNIQDAHKLNNRNLENIKTLATAIDRELKVQHPFVELYKTARDLYAERLLEAEEAGQPVRDVLIRLLDNREARRGRSRRPPASHRSSPRRRTRCRHLDAFKGTAYGIPLRHNGEEGETQGEVEEGPRRQFIVGQAPAQGPRKFVSARQWWSGGATSPSREDATPRICTGYGRMKPWRSSTRSACATRSNATKCTTGKASRTASRDRRQALPADLIKAIERQAPENTAVGRIYMPPRTWPGSRPYMQDKYADAKAIFESRSSNNEPSSLVRFVHVNCPHLRIFSFVTFTGNPQWPEFQRNMPNTRKGHQSIIHNPNVVNRVFKAKLDELLKDLTGGKSDVRNVEGGRKGVFGPCVAYSVSIEFQNRGMPHAHILIAVAKPPRTPEDIDQYIQAEIPREPPTEDHSDIDQQQRRLRQIVLRHMIHLCDNRCLKGWVAFLKATTTAADLRRMERLTRRSEGCRKTSTKTLEGKTAVTSAALKKTRRRPKEARRRPKEARRRPKEARRQEGRRRPEEGRAVQNNPVAVQNNPAVAPNPEATGSRAILTGGGRRSQRSLAASERTKARYTQSQDEPMEIEEGQSTQQSEEASQARSITEPERVEVQAWPQTPSSALEFLSLLTPTPGTNAQRPSMEARKRHPSGELQFPVFYCCFAAAVVAPPASANAGTFVHPAGMRLRVGDDVLQTHIDSGITQMVDVVAGDRLAIAEDPWLHDDTLYHILLQQIWTYNQAHADQQAALLNPLFWVRRIFAPNYDRAGNIVQPQMTADERANYFATADTQLTLARNTFRRVVVPINVPGHWLLAMIDIFGGEIHIYNSLPNMDPQLEKLLHESLQAIGRRLITHRRRSPADFTIRRMSDQSSRQLDGDSCGVHAIMHAVNALHRHSVSNRAPDARFDNASEQIQVLRDRIVQLIEEVRTAAEIPANLRATRSISSLFDLECQTRQERYREAHREGINKRQSQHRMANGDKLNSQRREYYEANREELNSQRRESARRHRILTGNLRTGRCADRTHPGFGCAHARPTTWRRISMWATSPIDAPTARLSCWNRKPTQVFCKRFQPGNYVVCCRNWVMLRQGKSRPREDFDKLQDLPLMWQTLLEGSHPQSATFLEYEKALNSNFAFGSVSTTSAEPSKAPGIVKLNGELNYHMSDLLPPTDNEMPAFAQVYALDSHKALERRAKNIQDAHKLNNRNLENIKTLATAIDRELKVQHPFVELYKTARDLYAERLLEAEEAGQPVRDVLIRLLDNREARRQEWQIKTSTRIAPLQPKAQNTLPSSGRPEPVSLLKQKA</sequence>
<name>A0A4U5LRL8_STECR</name>
<proteinExistence type="inferred from homology"/>
<keyword evidence="7" id="KW-1185">Reference proteome</keyword>
<evidence type="ECO:0000259" key="5">
    <source>
        <dbReference type="PROSITE" id="PS50600"/>
    </source>
</evidence>
<dbReference type="InterPro" id="IPR025476">
    <property type="entry name" value="Helitron_helicase-like"/>
</dbReference>
<accession>A0A4U5LRL8</accession>
<evidence type="ECO:0000256" key="4">
    <source>
        <dbReference type="SAM" id="MobiDB-lite"/>
    </source>
</evidence>
<dbReference type="InterPro" id="IPR038765">
    <property type="entry name" value="Papain-like_cys_pep_sf"/>
</dbReference>
<protein>
    <recommendedName>
        <fullName evidence="5">Ubiquitin-like protease family profile domain-containing protein</fullName>
    </recommendedName>
</protein>
<feature type="region of interest" description="Disordered" evidence="4">
    <location>
        <begin position="386"/>
        <end position="407"/>
    </location>
</feature>
<dbReference type="PANTHER" id="PTHR45786">
    <property type="entry name" value="DNA BINDING PROTEIN-LIKE"/>
    <property type="match status" value="1"/>
</dbReference>
<feature type="compositionally biased region" description="Basic residues" evidence="4">
    <location>
        <begin position="389"/>
        <end position="407"/>
    </location>
</feature>
<dbReference type="Proteomes" id="UP000298663">
    <property type="component" value="Unassembled WGS sequence"/>
</dbReference>
<dbReference type="GO" id="GO:0006508">
    <property type="term" value="P:proteolysis"/>
    <property type="evidence" value="ECO:0007669"/>
    <property type="project" value="UniProtKB-KW"/>
</dbReference>
<feature type="region of interest" description="Disordered" evidence="4">
    <location>
        <begin position="1262"/>
        <end position="1284"/>
    </location>
</feature>